<feature type="region of interest" description="Disordered" evidence="2">
    <location>
        <begin position="112"/>
        <end position="135"/>
    </location>
</feature>
<reference evidence="5 6" key="1">
    <citation type="submission" date="2024-07" db="EMBL/GenBank/DDBJ databases">
        <authorList>
            <person name="Thanompreechachai J."/>
            <person name="Duangmal K."/>
        </authorList>
    </citation>
    <scope>NUCLEOTIDE SEQUENCE [LARGE SCALE GENOMIC DNA]</scope>
    <source>
        <strain evidence="5 6">KCTC 19886</strain>
    </source>
</reference>
<dbReference type="InterPro" id="IPR006311">
    <property type="entry name" value="TAT_signal"/>
</dbReference>
<dbReference type="PANTHER" id="PTHR11022:SF41">
    <property type="entry name" value="PEPTIDOGLYCAN-RECOGNITION PROTEIN LC-RELATED"/>
    <property type="match status" value="1"/>
</dbReference>
<comment type="caution">
    <text evidence="5">The sequence shown here is derived from an EMBL/GenBank/DDBJ whole genome shotgun (WGS) entry which is preliminary data.</text>
</comment>
<dbReference type="RefSeq" id="WP_367638501.1">
    <property type="nucleotide sequence ID" value="NZ_JBFNQN010000007.1"/>
</dbReference>
<evidence type="ECO:0000259" key="3">
    <source>
        <dbReference type="SMART" id="SM00644"/>
    </source>
</evidence>
<name>A0ABV3P720_9ACTN</name>
<evidence type="ECO:0000313" key="6">
    <source>
        <dbReference type="Proteomes" id="UP001555826"/>
    </source>
</evidence>
<feature type="region of interest" description="Disordered" evidence="2">
    <location>
        <begin position="179"/>
        <end position="201"/>
    </location>
</feature>
<dbReference type="InterPro" id="IPR013207">
    <property type="entry name" value="LGFP"/>
</dbReference>
<dbReference type="EMBL" id="JBFNQN010000007">
    <property type="protein sequence ID" value="MEW9265430.1"/>
    <property type="molecule type" value="Genomic_DNA"/>
</dbReference>
<dbReference type="SMART" id="SM00701">
    <property type="entry name" value="PGRP"/>
    <property type="match status" value="1"/>
</dbReference>
<evidence type="ECO:0000256" key="1">
    <source>
        <dbReference type="ARBA" id="ARBA00007553"/>
    </source>
</evidence>
<accession>A0ABV3P720</accession>
<protein>
    <submittedName>
        <fullName evidence="5">N-acetylmuramoyl-L-alanine amidase</fullName>
        <ecNumber evidence="5">3.5.1.28</ecNumber>
    </submittedName>
</protein>
<dbReference type="EC" id="3.5.1.28" evidence="5"/>
<keyword evidence="5" id="KW-0378">Hydrolase</keyword>
<keyword evidence="6" id="KW-1185">Reference proteome</keyword>
<evidence type="ECO:0000259" key="4">
    <source>
        <dbReference type="SMART" id="SM00701"/>
    </source>
</evidence>
<gene>
    <name evidence="5" type="ORF">AB1207_11775</name>
</gene>
<dbReference type="CDD" id="cd06583">
    <property type="entry name" value="PGRP"/>
    <property type="match status" value="1"/>
</dbReference>
<dbReference type="PROSITE" id="PS51257">
    <property type="entry name" value="PROKAR_LIPOPROTEIN"/>
    <property type="match status" value="1"/>
</dbReference>
<dbReference type="Pfam" id="PF01510">
    <property type="entry name" value="Amidase_2"/>
    <property type="match status" value="1"/>
</dbReference>
<dbReference type="Proteomes" id="UP001555826">
    <property type="component" value="Unassembled WGS sequence"/>
</dbReference>
<sequence>MRSVQTPLSRRTLLTGAVGTGVVGACLAAGSDSASALSPAALQVTGSTRAFSLGAQRSASLLSSAQAEAGPGLAVVSVPVDGGHMVGVTFPSGASTDTISVRVRLAGGGWTGWSDLPLNDSEPDPDTAEGRRSVTASDPMWVGALGTGATVQVRLPQADVADAHLQVVDAGEASALARTTLSSPASSDRDAQLQATKASPKVLPQPAIRTRAQWGADESLRRGGVGYSDTIKAVVVHHTADGGTYNQADVPSVIRSMYRYHTVSLGWSDLGYNFVVDRFGGIWEGRAGGITLPVVGAHAGGFNTDTFGVSMMGDFTSIAPSAACLESVAQVIAWKLSMYGLPADGAAYLTSAGGGTAKYSPGTTVKLRTINAHRDVGYTACPGNVGFTKMDAIRDRVGQLLGGATTTAIAAKYAAIGGAGNLGGPTTDENDTPNGAGSYRFYSGGAIYWSKATGAHTVRGAILALWGRLGWENGLGFPTTDDSPAKGGFYNHFQGGSIYWSPATGAHEVRGAIRQKWASMGWEGGPAGFPVTGDGAAKGGFFTHFQGGSIYYSAATGAHWTTGAIRDRWAALGWEYGLGFPTVDDTPTPNGKGYYNHFQKGSVYWSPSTGAHAITGAFRDTWASLGWENSFLGFPTKDEVSVDGGTRMEFEGGTLTWTRSSGKITVKKK</sequence>
<dbReference type="PANTHER" id="PTHR11022">
    <property type="entry name" value="PEPTIDOGLYCAN RECOGNITION PROTEIN"/>
    <property type="match status" value="1"/>
</dbReference>
<organism evidence="5 6">
    <name type="scientific">Kineococcus endophyticus</name>
    <dbReference type="NCBI Taxonomy" id="1181883"/>
    <lineage>
        <taxon>Bacteria</taxon>
        <taxon>Bacillati</taxon>
        <taxon>Actinomycetota</taxon>
        <taxon>Actinomycetes</taxon>
        <taxon>Kineosporiales</taxon>
        <taxon>Kineosporiaceae</taxon>
        <taxon>Kineococcus</taxon>
    </lineage>
</organism>
<dbReference type="InterPro" id="IPR015510">
    <property type="entry name" value="PGRP"/>
</dbReference>
<evidence type="ECO:0000313" key="5">
    <source>
        <dbReference type="EMBL" id="MEW9265430.1"/>
    </source>
</evidence>
<comment type="similarity">
    <text evidence="1">Belongs to the N-acetylmuramoyl-L-alanine amidase 2 family.</text>
</comment>
<dbReference type="InterPro" id="IPR006619">
    <property type="entry name" value="PGRP_domain_met/bac"/>
</dbReference>
<dbReference type="InterPro" id="IPR036505">
    <property type="entry name" value="Amidase/PGRP_sf"/>
</dbReference>
<dbReference type="PROSITE" id="PS51318">
    <property type="entry name" value="TAT"/>
    <property type="match status" value="1"/>
</dbReference>
<proteinExistence type="inferred from homology"/>
<feature type="domain" description="Peptidoglycan recognition protein family" evidence="4">
    <location>
        <begin position="206"/>
        <end position="354"/>
    </location>
</feature>
<dbReference type="SUPFAM" id="SSF55846">
    <property type="entry name" value="N-acetylmuramoyl-L-alanine amidase-like"/>
    <property type="match status" value="1"/>
</dbReference>
<evidence type="ECO:0000256" key="2">
    <source>
        <dbReference type="SAM" id="MobiDB-lite"/>
    </source>
</evidence>
<feature type="domain" description="N-acetylmuramoyl-L-alanine amidase" evidence="3">
    <location>
        <begin position="220"/>
        <end position="377"/>
    </location>
</feature>
<dbReference type="GO" id="GO:0008745">
    <property type="term" value="F:N-acetylmuramoyl-L-alanine amidase activity"/>
    <property type="evidence" value="ECO:0007669"/>
    <property type="project" value="UniProtKB-EC"/>
</dbReference>
<dbReference type="Gene3D" id="3.40.80.10">
    <property type="entry name" value="Peptidoglycan recognition protein-like"/>
    <property type="match status" value="1"/>
</dbReference>
<dbReference type="SMART" id="SM00644">
    <property type="entry name" value="Ami_2"/>
    <property type="match status" value="1"/>
</dbReference>
<dbReference type="Pfam" id="PF08310">
    <property type="entry name" value="LGFP"/>
    <property type="match status" value="5"/>
</dbReference>
<dbReference type="InterPro" id="IPR002502">
    <property type="entry name" value="Amidase_domain"/>
</dbReference>